<comment type="caution">
    <text evidence="2">The sequence shown here is derived from an EMBL/GenBank/DDBJ whole genome shotgun (WGS) entry which is preliminary data.</text>
</comment>
<feature type="transmembrane region" description="Helical" evidence="1">
    <location>
        <begin position="180"/>
        <end position="203"/>
    </location>
</feature>
<dbReference type="RefSeq" id="WP_034344980.1">
    <property type="nucleotide sequence ID" value="NZ_FZNG01000009.1"/>
</dbReference>
<accession>A0A099VE15</accession>
<feature type="transmembrane region" description="Helical" evidence="1">
    <location>
        <begin position="215"/>
        <end position="235"/>
    </location>
</feature>
<evidence type="ECO:0000256" key="1">
    <source>
        <dbReference type="SAM" id="Phobius"/>
    </source>
</evidence>
<dbReference type="OrthoDB" id="5329996at2"/>
<evidence type="ECO:0000313" key="2">
    <source>
        <dbReference type="EMBL" id="TLD84686.1"/>
    </source>
</evidence>
<evidence type="ECO:0000313" key="3">
    <source>
        <dbReference type="Proteomes" id="UP000029878"/>
    </source>
</evidence>
<keyword evidence="1" id="KW-1133">Transmembrane helix</keyword>
<gene>
    <name evidence="2" type="ORF">LS81_001365</name>
</gene>
<feature type="transmembrane region" description="Helical" evidence="1">
    <location>
        <begin position="28"/>
        <end position="47"/>
    </location>
</feature>
<keyword evidence="1" id="KW-0812">Transmembrane</keyword>
<feature type="transmembrane region" description="Helical" evidence="1">
    <location>
        <begin position="53"/>
        <end position="81"/>
    </location>
</feature>
<organism evidence="2 3">
    <name type="scientific">Helicobacter trogontum</name>
    <dbReference type="NCBI Taxonomy" id="50960"/>
    <lineage>
        <taxon>Bacteria</taxon>
        <taxon>Pseudomonadati</taxon>
        <taxon>Campylobacterota</taxon>
        <taxon>Epsilonproteobacteria</taxon>
        <taxon>Campylobacterales</taxon>
        <taxon>Helicobacteraceae</taxon>
        <taxon>Helicobacter</taxon>
    </lineage>
</organism>
<reference evidence="2 3" key="1">
    <citation type="journal article" date="2014" name="Genome Announc.">
        <title>Draft genome sequences of eight enterohepatic helicobacter species isolated from both laboratory and wild rodents.</title>
        <authorList>
            <person name="Sheh A."/>
            <person name="Shen Z."/>
            <person name="Fox J.G."/>
        </authorList>
    </citation>
    <scope>NUCLEOTIDE SEQUENCE [LARGE SCALE GENOMIC DNA]</scope>
    <source>
        <strain evidence="2 3">ATCC 700114</strain>
    </source>
</reference>
<protein>
    <submittedName>
        <fullName evidence="2">Uncharacterized protein</fullName>
    </submittedName>
</protein>
<dbReference type="Proteomes" id="UP000029878">
    <property type="component" value="Unassembled WGS sequence"/>
</dbReference>
<sequence length="245" mass="28253">MQIAYPTLKTHITHALKICKHEFLMSRMLLIIVCIIMAINLLIFINGNPDSTTFYILLTIQYCAFLVCGITYVLSAAISFYQGIFGKQAYLTHALPVNIETIIGAKIFIYFLWFLVIFAALIFTLYVGINSTSFTQELRQLSEANWSDMWNITALFILSALQEIVFIFMVVALVHRKKTYTLLIGILTYFGIKVLLLIFSGILLNFLPDEMMTTASWLLLYIYEIALLCVFYFICHRIIKYKLQL</sequence>
<feature type="transmembrane region" description="Helical" evidence="1">
    <location>
        <begin position="149"/>
        <end position="173"/>
    </location>
</feature>
<dbReference type="EMBL" id="JRPL02000002">
    <property type="protein sequence ID" value="TLD84686.1"/>
    <property type="molecule type" value="Genomic_DNA"/>
</dbReference>
<feature type="transmembrane region" description="Helical" evidence="1">
    <location>
        <begin position="107"/>
        <end position="129"/>
    </location>
</feature>
<keyword evidence="1" id="KW-0472">Membrane</keyword>
<dbReference type="AlphaFoldDB" id="A0A099VE15"/>
<proteinExistence type="predicted"/>
<name>A0A099VE15_9HELI</name>